<keyword evidence="3" id="KW-1185">Reference proteome</keyword>
<reference evidence="2" key="1">
    <citation type="submission" date="2021-01" db="EMBL/GenBank/DDBJ databases">
        <authorList>
            <person name="Zahm M."/>
            <person name="Roques C."/>
            <person name="Cabau C."/>
            <person name="Klopp C."/>
            <person name="Donnadieu C."/>
            <person name="Jouanno E."/>
            <person name="Lampietro C."/>
            <person name="Louis A."/>
            <person name="Herpin A."/>
            <person name="Echchiki A."/>
            <person name="Berthelot C."/>
            <person name="Parey E."/>
            <person name="Roest-Crollius H."/>
            <person name="Braasch I."/>
            <person name="Postlethwait J."/>
            <person name="Bobe J."/>
            <person name="Montfort J."/>
            <person name="Bouchez O."/>
            <person name="Begum T."/>
            <person name="Mejri S."/>
            <person name="Adams A."/>
            <person name="Chen W.-J."/>
            <person name="Guiguen Y."/>
        </authorList>
    </citation>
    <scope>NUCLEOTIDE SEQUENCE</scope>
    <source>
        <tissue evidence="2">Blood</tissue>
    </source>
</reference>
<dbReference type="EMBL" id="JAERUA010000021">
    <property type="protein sequence ID" value="KAI1884993.1"/>
    <property type="molecule type" value="Genomic_DNA"/>
</dbReference>
<protein>
    <submittedName>
        <fullName evidence="2">Uncharacterized protein</fullName>
    </submittedName>
</protein>
<sequence>MPLETLVKEKTLLPEPALLQKGSPVLRAPFRPWGKSPAPAATLRAAGVTPQNSNQARPAAHGTLPERDPPSDGPQHLSRS</sequence>
<gene>
    <name evidence="2" type="ORF">AGOR_G00215610</name>
</gene>
<feature type="region of interest" description="Disordered" evidence="1">
    <location>
        <begin position="15"/>
        <end position="80"/>
    </location>
</feature>
<dbReference type="AlphaFoldDB" id="A0A8T3CIQ6"/>
<evidence type="ECO:0000313" key="2">
    <source>
        <dbReference type="EMBL" id="KAI1884993.1"/>
    </source>
</evidence>
<proteinExistence type="predicted"/>
<accession>A0A8T3CIQ6</accession>
<name>A0A8T3CIQ6_9TELE</name>
<organism evidence="2 3">
    <name type="scientific">Albula goreensis</name>
    <dbReference type="NCBI Taxonomy" id="1534307"/>
    <lineage>
        <taxon>Eukaryota</taxon>
        <taxon>Metazoa</taxon>
        <taxon>Chordata</taxon>
        <taxon>Craniata</taxon>
        <taxon>Vertebrata</taxon>
        <taxon>Euteleostomi</taxon>
        <taxon>Actinopterygii</taxon>
        <taxon>Neopterygii</taxon>
        <taxon>Teleostei</taxon>
        <taxon>Albuliformes</taxon>
        <taxon>Albulidae</taxon>
        <taxon>Albula</taxon>
    </lineage>
</organism>
<evidence type="ECO:0000256" key="1">
    <source>
        <dbReference type="SAM" id="MobiDB-lite"/>
    </source>
</evidence>
<dbReference type="Proteomes" id="UP000829720">
    <property type="component" value="Unassembled WGS sequence"/>
</dbReference>
<comment type="caution">
    <text evidence="2">The sequence shown here is derived from an EMBL/GenBank/DDBJ whole genome shotgun (WGS) entry which is preliminary data.</text>
</comment>
<evidence type="ECO:0000313" key="3">
    <source>
        <dbReference type="Proteomes" id="UP000829720"/>
    </source>
</evidence>